<evidence type="ECO:0000313" key="4">
    <source>
        <dbReference type="Proteomes" id="UP001561046"/>
    </source>
</evidence>
<dbReference type="Proteomes" id="UP001561046">
    <property type="component" value="Unassembled WGS sequence"/>
</dbReference>
<feature type="transmembrane region" description="Helical" evidence="2">
    <location>
        <begin position="148"/>
        <end position="166"/>
    </location>
</feature>
<feature type="compositionally biased region" description="Basic and acidic residues" evidence="1">
    <location>
        <begin position="66"/>
        <end position="75"/>
    </location>
</feature>
<keyword evidence="2" id="KW-0472">Membrane</keyword>
<keyword evidence="4" id="KW-1185">Reference proteome</keyword>
<gene>
    <name evidence="3" type="ORF">AB6724_01165</name>
</gene>
<organism evidence="3 4">
    <name type="scientific">Comamonas guangdongensis</name>
    <dbReference type="NCBI Taxonomy" id="510515"/>
    <lineage>
        <taxon>Bacteria</taxon>
        <taxon>Pseudomonadati</taxon>
        <taxon>Pseudomonadota</taxon>
        <taxon>Betaproteobacteria</taxon>
        <taxon>Burkholderiales</taxon>
        <taxon>Comamonadaceae</taxon>
        <taxon>Comamonas</taxon>
    </lineage>
</organism>
<evidence type="ECO:0008006" key="5">
    <source>
        <dbReference type="Google" id="ProtNLM"/>
    </source>
</evidence>
<evidence type="ECO:0000256" key="1">
    <source>
        <dbReference type="SAM" id="MobiDB-lite"/>
    </source>
</evidence>
<reference evidence="3 4" key="1">
    <citation type="journal article" date="2013" name="Int. J. Syst. Evol. Microbiol.">
        <title>Comamonas guangdongensis sp. nov., isolated from subterranean forest sediment, and emended description of the genus Comamonas.</title>
        <authorList>
            <person name="Zhang J."/>
            <person name="Wang Y."/>
            <person name="Zhou S."/>
            <person name="Wu C."/>
            <person name="He J."/>
            <person name="Li F."/>
        </authorList>
    </citation>
    <scope>NUCLEOTIDE SEQUENCE [LARGE SCALE GENOMIC DNA]</scope>
    <source>
        <strain evidence="3 4">CCTCC AB2011133</strain>
    </source>
</reference>
<keyword evidence="2" id="KW-1133">Transmembrane helix</keyword>
<dbReference type="RefSeq" id="WP_369336667.1">
    <property type="nucleotide sequence ID" value="NZ_JBFYGN010000001.1"/>
</dbReference>
<sequence>MTPSGYEGPRDGDYVAYVDQLLRASPDFRRTQRSLAGALESAAATPGEQAAAPMGQLRAKLQQVRDIAEQAERSKAPAPGRPVPRTQASPGQVAGKEEARQRFKAVEREIESQKAKAEPKRQPWISPLSLVLIVGGFVASRFAPGFGAVLSVMGFMSLIGGVLSRLKGR</sequence>
<proteinExistence type="predicted"/>
<evidence type="ECO:0000256" key="2">
    <source>
        <dbReference type="SAM" id="Phobius"/>
    </source>
</evidence>
<dbReference type="EMBL" id="JBFYGN010000001">
    <property type="protein sequence ID" value="MEX8191443.1"/>
    <property type="molecule type" value="Genomic_DNA"/>
</dbReference>
<name>A0ABV3ZP85_9BURK</name>
<keyword evidence="2" id="KW-0812">Transmembrane</keyword>
<accession>A0ABV3ZP85</accession>
<evidence type="ECO:0000313" key="3">
    <source>
        <dbReference type="EMBL" id="MEX8191443.1"/>
    </source>
</evidence>
<comment type="caution">
    <text evidence="3">The sequence shown here is derived from an EMBL/GenBank/DDBJ whole genome shotgun (WGS) entry which is preliminary data.</text>
</comment>
<protein>
    <recommendedName>
        <fullName evidence="5">DUF308 domain-containing protein</fullName>
    </recommendedName>
</protein>
<feature type="region of interest" description="Disordered" evidence="1">
    <location>
        <begin position="59"/>
        <end position="103"/>
    </location>
</feature>